<dbReference type="Proteomes" id="UP000218418">
    <property type="component" value="Plasmid plasmid4"/>
</dbReference>
<organism evidence="1 2">
    <name type="scientific">Calothrix parasitica NIES-267</name>
    <dbReference type="NCBI Taxonomy" id="1973488"/>
    <lineage>
        <taxon>Bacteria</taxon>
        <taxon>Bacillati</taxon>
        <taxon>Cyanobacteriota</taxon>
        <taxon>Cyanophyceae</taxon>
        <taxon>Nostocales</taxon>
        <taxon>Calotrichaceae</taxon>
        <taxon>Calothrix</taxon>
    </lineage>
</organism>
<dbReference type="EMBL" id="AP018231">
    <property type="protein sequence ID" value="BAY87962.1"/>
    <property type="molecule type" value="Genomic_DNA"/>
</dbReference>
<protein>
    <submittedName>
        <fullName evidence="1">Uncharacterized protein</fullName>
    </submittedName>
</protein>
<reference evidence="1 2" key="1">
    <citation type="submission" date="2017-06" db="EMBL/GenBank/DDBJ databases">
        <title>Genome sequencing of cyanobaciteial culture collection at National Institute for Environmental Studies (NIES).</title>
        <authorList>
            <person name="Hirose Y."/>
            <person name="Shimura Y."/>
            <person name="Fujisawa T."/>
            <person name="Nakamura Y."/>
            <person name="Kawachi M."/>
        </authorList>
    </citation>
    <scope>NUCLEOTIDE SEQUENCE [LARGE SCALE GENOMIC DNA]</scope>
    <source>
        <strain evidence="1 2">NIES-267</strain>
        <plasmid evidence="2">Plasmid4 dna</plasmid>
    </source>
</reference>
<name>A0A1Z4M3A4_9CYAN</name>
<keyword evidence="2" id="KW-1185">Reference proteome</keyword>
<dbReference type="AlphaFoldDB" id="A0A1Z4M3A4"/>
<geneLocation type="plasmid" evidence="2">
    <name>Plasmid4 dna</name>
</geneLocation>
<gene>
    <name evidence="1" type="ORF">NIES267_74860</name>
</gene>
<keyword evidence="1" id="KW-0614">Plasmid</keyword>
<evidence type="ECO:0000313" key="1">
    <source>
        <dbReference type="EMBL" id="BAY87962.1"/>
    </source>
</evidence>
<proteinExistence type="predicted"/>
<accession>A0A1Z4M3A4</accession>
<sequence length="59" mass="6999">MADYSNSNAAKKRRCCVCGKYCCEDEYYFPEVVMCGNCYRLQDYRKLKKYMLIPVSSYP</sequence>
<evidence type="ECO:0000313" key="2">
    <source>
        <dbReference type="Proteomes" id="UP000218418"/>
    </source>
</evidence>